<dbReference type="CTD" id="56667"/>
<dbReference type="GO" id="GO:0005886">
    <property type="term" value="C:plasma membrane"/>
    <property type="evidence" value="ECO:0007669"/>
    <property type="project" value="UniProtKB-SubCell"/>
</dbReference>
<evidence type="ECO:0000256" key="7">
    <source>
        <dbReference type="ARBA" id="ARBA00023157"/>
    </source>
</evidence>
<dbReference type="AlphaFoldDB" id="A0A6P6DCZ3"/>
<organism evidence="10 11">
    <name type="scientific">Octodon degus</name>
    <name type="common">Degu</name>
    <name type="synonym">Sciurus degus</name>
    <dbReference type="NCBI Taxonomy" id="10160"/>
    <lineage>
        <taxon>Eukaryota</taxon>
        <taxon>Metazoa</taxon>
        <taxon>Chordata</taxon>
        <taxon>Craniata</taxon>
        <taxon>Vertebrata</taxon>
        <taxon>Euteleostomi</taxon>
        <taxon>Mammalia</taxon>
        <taxon>Eutheria</taxon>
        <taxon>Euarchontoglires</taxon>
        <taxon>Glires</taxon>
        <taxon>Rodentia</taxon>
        <taxon>Hystricomorpha</taxon>
        <taxon>Octodontidae</taxon>
        <taxon>Octodon</taxon>
    </lineage>
</organism>
<comment type="subcellular location">
    <subcellularLocation>
        <location evidence="1">Cell membrane</location>
    </subcellularLocation>
</comment>
<gene>
    <name evidence="11" type="primary">Muc13</name>
</gene>
<dbReference type="RefSeq" id="XP_023557974.1">
    <property type="nucleotide sequence ID" value="XM_023702206.1"/>
</dbReference>
<evidence type="ECO:0000256" key="2">
    <source>
        <dbReference type="ARBA" id="ARBA00022475"/>
    </source>
</evidence>
<keyword evidence="2" id="KW-1003">Cell membrane</keyword>
<evidence type="ECO:0000256" key="5">
    <source>
        <dbReference type="ARBA" id="ARBA00022737"/>
    </source>
</evidence>
<evidence type="ECO:0000256" key="4">
    <source>
        <dbReference type="ARBA" id="ARBA00022729"/>
    </source>
</evidence>
<name>A0A6P6DCZ3_OCTDE</name>
<evidence type="ECO:0000256" key="8">
    <source>
        <dbReference type="ARBA" id="ARBA00023180"/>
    </source>
</evidence>
<protein>
    <submittedName>
        <fullName evidence="11">Mucin-13</fullName>
    </submittedName>
</protein>
<keyword evidence="6 9" id="KW-0472">Membrane</keyword>
<keyword evidence="10" id="KW-1185">Reference proteome</keyword>
<keyword evidence="7" id="KW-1015">Disulfide bond</keyword>
<keyword evidence="9" id="KW-0812">Transmembrane</keyword>
<sequence length="325" mass="36399">MAQEPHPLTLAQFCGTGYACSMTETEEPLSSGNRLRENSHTVLAQRCGLTVQVPDAYDLQDESSPTYQDFWETITKFFENAFNGTDYKQTVIYTVSTPSPETRTVQVAVKVVNIFEEKTTETESSVSTKIKTELEKNPRNILVYSSQDQCEYYGCKNTQDNCSSSSNCECKDGLQRPYPQSRFCIALQCSADCKAENNKQCLKQRTGKLECVCLPGYKMDSSNCQKCPFGYSGMNCEDQFQLILTIVGTILGVFVLSLVIALIVTTRSTNRKKNTEEQHLIENDFQNLRLQQTGFSNLGAGGSLFPEVKTEASRGYRSSNPYINQ</sequence>
<keyword evidence="5" id="KW-0677">Repeat</keyword>
<dbReference type="PANTHER" id="PTHR24037:SF10">
    <property type="entry name" value="MUCIN-13"/>
    <property type="match status" value="1"/>
</dbReference>
<keyword evidence="3" id="KW-0245">EGF-like domain</keyword>
<evidence type="ECO:0000256" key="6">
    <source>
        <dbReference type="ARBA" id="ARBA00023136"/>
    </source>
</evidence>
<keyword evidence="4" id="KW-0732">Signal</keyword>
<evidence type="ECO:0000256" key="9">
    <source>
        <dbReference type="SAM" id="Phobius"/>
    </source>
</evidence>
<proteinExistence type="predicted"/>
<reference evidence="11" key="1">
    <citation type="submission" date="2025-08" db="UniProtKB">
        <authorList>
            <consortium name="RefSeq"/>
        </authorList>
    </citation>
    <scope>IDENTIFICATION</scope>
</reference>
<feature type="transmembrane region" description="Helical" evidence="9">
    <location>
        <begin position="242"/>
        <end position="264"/>
    </location>
</feature>
<keyword evidence="8" id="KW-0325">Glycoprotein</keyword>
<dbReference type="InParanoid" id="A0A6P6DCZ3"/>
<evidence type="ECO:0000256" key="1">
    <source>
        <dbReference type="ARBA" id="ARBA00004236"/>
    </source>
</evidence>
<keyword evidence="9" id="KW-1133">Transmembrane helix</keyword>
<evidence type="ECO:0000313" key="10">
    <source>
        <dbReference type="Proteomes" id="UP000515203"/>
    </source>
</evidence>
<dbReference type="OrthoDB" id="8938333at2759"/>
<dbReference type="Proteomes" id="UP000515203">
    <property type="component" value="Unplaced"/>
</dbReference>
<evidence type="ECO:0000313" key="11">
    <source>
        <dbReference type="RefSeq" id="XP_023557974.1"/>
    </source>
</evidence>
<evidence type="ECO:0000256" key="3">
    <source>
        <dbReference type="ARBA" id="ARBA00022536"/>
    </source>
</evidence>
<dbReference type="PANTHER" id="PTHR24037">
    <property type="entry name" value="HEART DEVELOPMENT PROTEIN WITH EGF-LIKE DOMAINS 1"/>
    <property type="match status" value="1"/>
</dbReference>
<dbReference type="GeneID" id="101587241"/>
<accession>A0A6P6DCZ3</accession>